<evidence type="ECO:0000313" key="1">
    <source>
        <dbReference type="EMBL" id="KAJ2758860.1"/>
    </source>
</evidence>
<name>A0ACC1JJ88_9FUNG</name>
<reference evidence="1" key="1">
    <citation type="submission" date="2022-07" db="EMBL/GenBank/DDBJ databases">
        <title>Phylogenomic reconstructions and comparative analyses of Kickxellomycotina fungi.</title>
        <authorList>
            <person name="Reynolds N.K."/>
            <person name="Stajich J.E."/>
            <person name="Barry K."/>
            <person name="Grigoriev I.V."/>
            <person name="Crous P."/>
            <person name="Smith M.E."/>
        </authorList>
    </citation>
    <scope>NUCLEOTIDE SEQUENCE</scope>
    <source>
        <strain evidence="1">CBS 109366</strain>
    </source>
</reference>
<accession>A0ACC1JJ88</accession>
<evidence type="ECO:0000313" key="2">
    <source>
        <dbReference type="Proteomes" id="UP001140234"/>
    </source>
</evidence>
<gene>
    <name evidence="1" type="ORF">IWQ57_006708</name>
</gene>
<organism evidence="1 2">
    <name type="scientific">Coemansia nantahalensis</name>
    <dbReference type="NCBI Taxonomy" id="2789366"/>
    <lineage>
        <taxon>Eukaryota</taxon>
        <taxon>Fungi</taxon>
        <taxon>Fungi incertae sedis</taxon>
        <taxon>Zoopagomycota</taxon>
        <taxon>Kickxellomycotina</taxon>
        <taxon>Kickxellomycetes</taxon>
        <taxon>Kickxellales</taxon>
        <taxon>Kickxellaceae</taxon>
        <taxon>Coemansia</taxon>
    </lineage>
</organism>
<dbReference type="EMBL" id="JANBUJ010003980">
    <property type="protein sequence ID" value="KAJ2758860.1"/>
    <property type="molecule type" value="Genomic_DNA"/>
</dbReference>
<feature type="non-terminal residue" evidence="1">
    <location>
        <position position="348"/>
    </location>
</feature>
<protein>
    <submittedName>
        <fullName evidence="1">Uncharacterized protein</fullName>
    </submittedName>
</protein>
<comment type="caution">
    <text evidence="1">The sequence shown here is derived from an EMBL/GenBank/DDBJ whole genome shotgun (WGS) entry which is preliminary data.</text>
</comment>
<dbReference type="Proteomes" id="UP001140234">
    <property type="component" value="Unassembled WGS sequence"/>
</dbReference>
<proteinExistence type="predicted"/>
<keyword evidence="2" id="KW-1185">Reference proteome</keyword>
<feature type="non-terminal residue" evidence="1">
    <location>
        <position position="1"/>
    </location>
</feature>
<sequence length="348" mass="37536">RPRQVHLVPGRQLGRGLGHRPGDGRRHRGERELADHLLDQPADLRAGRGSAVLCAQAAAAQGQRAGKVPPHRPARLAGVPGLHRADHHRLCVGRAGPELAVGPGSRHDRWQRGRRGGLSRHRVEGGARADPAAAPPPRPERVGIVHLPLLPGRVHLLAAHVHSAVGAGCAALLRGRRRAEHAAADDGHGRDRCRVGNHRHAARPLPGVHLGVRDPHCDWQLAAAAAQAGRAALAAHCVSGPDGPGARVWRADAPHRRPGRSQRARHGRDDRVQSVYAHTGRNLQPVHPVVRVQLADSHWRRRALRPVPRVRRLYPLHPQRPVADRQGVGAAAGAAGRADRHIPQRNAQ</sequence>